<feature type="chain" id="PRO_5041944739" evidence="1">
    <location>
        <begin position="21"/>
        <end position="287"/>
    </location>
</feature>
<keyword evidence="1" id="KW-0732">Signal</keyword>
<evidence type="ECO:0000313" key="3">
    <source>
        <dbReference type="EMBL" id="KAJ7347895.1"/>
    </source>
</evidence>
<feature type="domain" description="GH16" evidence="2">
    <location>
        <begin position="15"/>
        <end position="287"/>
    </location>
</feature>
<evidence type="ECO:0000259" key="2">
    <source>
        <dbReference type="PROSITE" id="PS51762"/>
    </source>
</evidence>
<dbReference type="GO" id="GO:0004553">
    <property type="term" value="F:hydrolase activity, hydrolyzing O-glycosyl compounds"/>
    <property type="evidence" value="ECO:0007669"/>
    <property type="project" value="InterPro"/>
</dbReference>
<dbReference type="InterPro" id="IPR000757">
    <property type="entry name" value="Beta-glucanase-like"/>
</dbReference>
<dbReference type="EMBL" id="JARIHO010000018">
    <property type="protein sequence ID" value="KAJ7347895.1"/>
    <property type="molecule type" value="Genomic_DNA"/>
</dbReference>
<comment type="caution">
    <text evidence="3">The sequence shown here is derived from an EMBL/GenBank/DDBJ whole genome shotgun (WGS) entry which is preliminary data.</text>
</comment>
<dbReference type="SUPFAM" id="SSF49899">
    <property type="entry name" value="Concanavalin A-like lectins/glucanases"/>
    <property type="match status" value="1"/>
</dbReference>
<dbReference type="Pfam" id="PF26113">
    <property type="entry name" value="GH16_XgeA"/>
    <property type="match status" value="1"/>
</dbReference>
<dbReference type="Proteomes" id="UP001218218">
    <property type="component" value="Unassembled WGS sequence"/>
</dbReference>
<evidence type="ECO:0000256" key="1">
    <source>
        <dbReference type="SAM" id="SignalP"/>
    </source>
</evidence>
<organism evidence="3 4">
    <name type="scientific">Mycena albidolilacea</name>
    <dbReference type="NCBI Taxonomy" id="1033008"/>
    <lineage>
        <taxon>Eukaryota</taxon>
        <taxon>Fungi</taxon>
        <taxon>Dikarya</taxon>
        <taxon>Basidiomycota</taxon>
        <taxon>Agaricomycotina</taxon>
        <taxon>Agaricomycetes</taxon>
        <taxon>Agaricomycetidae</taxon>
        <taxon>Agaricales</taxon>
        <taxon>Marasmiineae</taxon>
        <taxon>Mycenaceae</taxon>
        <taxon>Mycena</taxon>
    </lineage>
</organism>
<evidence type="ECO:0000313" key="4">
    <source>
        <dbReference type="Proteomes" id="UP001218218"/>
    </source>
</evidence>
<accession>A0AAD7ER23</accession>
<dbReference type="GO" id="GO:0005975">
    <property type="term" value="P:carbohydrate metabolic process"/>
    <property type="evidence" value="ECO:0007669"/>
    <property type="project" value="InterPro"/>
</dbReference>
<dbReference type="InterPro" id="IPR050546">
    <property type="entry name" value="Glycosyl_Hydrlase_16"/>
</dbReference>
<dbReference type="PANTHER" id="PTHR10963">
    <property type="entry name" value="GLYCOSYL HYDROLASE-RELATED"/>
    <property type="match status" value="1"/>
</dbReference>
<name>A0AAD7ER23_9AGAR</name>
<dbReference type="PROSITE" id="PS51762">
    <property type="entry name" value="GH16_2"/>
    <property type="match status" value="1"/>
</dbReference>
<feature type="signal peptide" evidence="1">
    <location>
        <begin position="1"/>
        <end position="20"/>
    </location>
</feature>
<keyword evidence="3" id="KW-0378">Hydrolase</keyword>
<dbReference type="Gene3D" id="2.60.120.200">
    <property type="match status" value="1"/>
</dbReference>
<dbReference type="AlphaFoldDB" id="A0AAD7ER23"/>
<gene>
    <name evidence="3" type="ORF">DFH08DRAFT_936638</name>
</gene>
<sequence length="287" mass="31400">MPALSTSLLTLSLFLATASATIPAMSGYHVVWSDDFNGAQGVGVDHSKWNQIVGRTGNNRELEVYTSGTDNVRLSGDGQLYIIPTKSGSTWNSGRLESITSQSCTSGGAMVFQAEIWVPNFTGSPAQFAGLWPAFWTKGQNYRSSGVGWPKCGEWDIFEVTDKLSNKNQGTLHFANPDGTPSRNGAFKGRVTYAGGQYHTWAFKVDRRNSDWTQQKLTWYLDGTTFYSVTGAQIGGFTLWTELAYNPYYIILNMAIGGRHPGNPTSSTVSGFAASMRVKYVAIYKSD</sequence>
<reference evidence="3" key="1">
    <citation type="submission" date="2023-03" db="EMBL/GenBank/DDBJ databases">
        <title>Massive genome expansion in bonnet fungi (Mycena s.s.) driven by repeated elements and novel gene families across ecological guilds.</title>
        <authorList>
            <consortium name="Lawrence Berkeley National Laboratory"/>
            <person name="Harder C.B."/>
            <person name="Miyauchi S."/>
            <person name="Viragh M."/>
            <person name="Kuo A."/>
            <person name="Thoen E."/>
            <person name="Andreopoulos B."/>
            <person name="Lu D."/>
            <person name="Skrede I."/>
            <person name="Drula E."/>
            <person name="Henrissat B."/>
            <person name="Morin E."/>
            <person name="Kohler A."/>
            <person name="Barry K."/>
            <person name="LaButti K."/>
            <person name="Morin E."/>
            <person name="Salamov A."/>
            <person name="Lipzen A."/>
            <person name="Mereny Z."/>
            <person name="Hegedus B."/>
            <person name="Baldrian P."/>
            <person name="Stursova M."/>
            <person name="Weitz H."/>
            <person name="Taylor A."/>
            <person name="Grigoriev I.V."/>
            <person name="Nagy L.G."/>
            <person name="Martin F."/>
            <person name="Kauserud H."/>
        </authorList>
    </citation>
    <scope>NUCLEOTIDE SEQUENCE</scope>
    <source>
        <strain evidence="3">CBHHK002</strain>
    </source>
</reference>
<keyword evidence="4" id="KW-1185">Reference proteome</keyword>
<dbReference type="InterPro" id="IPR013320">
    <property type="entry name" value="ConA-like_dom_sf"/>
</dbReference>
<dbReference type="PANTHER" id="PTHR10963:SF60">
    <property type="entry name" value="GRAM-NEGATIVE BACTERIA-BINDING PROTEIN 1-RELATED"/>
    <property type="match status" value="1"/>
</dbReference>
<protein>
    <submittedName>
        <fullName evidence="3">Glycoside hydrolase family 16 protein</fullName>
    </submittedName>
</protein>
<proteinExistence type="predicted"/>